<dbReference type="OrthoDB" id="2159786at2759"/>
<protein>
    <submittedName>
        <fullName evidence="2">Uncharacterized protein</fullName>
    </submittedName>
</protein>
<keyword evidence="3" id="KW-1185">Reference proteome</keyword>
<dbReference type="EMBL" id="JAGFBS010000006">
    <property type="protein sequence ID" value="KAG6378761.1"/>
    <property type="molecule type" value="Genomic_DNA"/>
</dbReference>
<dbReference type="AlphaFoldDB" id="A0A8I2YUS5"/>
<gene>
    <name evidence="2" type="ORF">JVT61DRAFT_13034</name>
</gene>
<reference evidence="2" key="1">
    <citation type="submission" date="2021-03" db="EMBL/GenBank/DDBJ databases">
        <title>Evolutionary innovations through gain and loss of genes in the ectomycorrhizal Boletales.</title>
        <authorList>
            <person name="Wu G."/>
            <person name="Miyauchi S."/>
            <person name="Morin E."/>
            <person name="Yang Z.-L."/>
            <person name="Xu J."/>
            <person name="Martin F.M."/>
        </authorList>
    </citation>
    <scope>NUCLEOTIDE SEQUENCE</scope>
    <source>
        <strain evidence="2">BR01</strain>
    </source>
</reference>
<evidence type="ECO:0000313" key="3">
    <source>
        <dbReference type="Proteomes" id="UP000683000"/>
    </source>
</evidence>
<evidence type="ECO:0000313" key="2">
    <source>
        <dbReference type="EMBL" id="KAG6378761.1"/>
    </source>
</evidence>
<organism evidence="2 3">
    <name type="scientific">Boletus reticuloceps</name>
    <dbReference type="NCBI Taxonomy" id="495285"/>
    <lineage>
        <taxon>Eukaryota</taxon>
        <taxon>Fungi</taxon>
        <taxon>Dikarya</taxon>
        <taxon>Basidiomycota</taxon>
        <taxon>Agaricomycotina</taxon>
        <taxon>Agaricomycetes</taxon>
        <taxon>Agaricomycetidae</taxon>
        <taxon>Boletales</taxon>
        <taxon>Boletineae</taxon>
        <taxon>Boletaceae</taxon>
        <taxon>Boletoideae</taxon>
        <taxon>Boletus</taxon>
    </lineage>
</organism>
<accession>A0A8I2YUS5</accession>
<comment type="caution">
    <text evidence="2">The sequence shown here is derived from an EMBL/GenBank/DDBJ whole genome shotgun (WGS) entry which is preliminary data.</text>
</comment>
<dbReference type="Proteomes" id="UP000683000">
    <property type="component" value="Unassembled WGS sequence"/>
</dbReference>
<evidence type="ECO:0000256" key="1">
    <source>
        <dbReference type="SAM" id="MobiDB-lite"/>
    </source>
</evidence>
<name>A0A8I2YUS5_9AGAM</name>
<proteinExistence type="predicted"/>
<sequence length="198" mass="22298">MSTALAELGQFLQGVKKLTGEPHGCSQSRSWIAPGVERKRSYTWEYNTRPADRFVMVQRELILCELVHMYIVAGRHKEALEELELFELQVLHYESFLTYLDISSLPSFPYHDNAVLHVYAGICSVLTAQPSSASEVDVQSIDSEMLDRAQIFFERAKSLDPENIVVDSLLGIIPREDSESVPGSNGSPAGRSRRRRRG</sequence>
<feature type="region of interest" description="Disordered" evidence="1">
    <location>
        <begin position="175"/>
        <end position="198"/>
    </location>
</feature>